<dbReference type="GO" id="GO:0005525">
    <property type="term" value="F:GTP binding"/>
    <property type="evidence" value="ECO:0007669"/>
    <property type="project" value="UniProtKB-KW"/>
</dbReference>
<feature type="compositionally biased region" description="Basic and acidic residues" evidence="4">
    <location>
        <begin position="178"/>
        <end position="193"/>
    </location>
</feature>
<name>A0ABD0R602_CIRMR</name>
<gene>
    <name evidence="6" type="ORF">M9458_011411</name>
</gene>
<dbReference type="AlphaFoldDB" id="A0ABD0R602"/>
<feature type="non-terminal residue" evidence="6">
    <location>
        <position position="193"/>
    </location>
</feature>
<comment type="similarity">
    <text evidence="1">Belongs to the TRAFAC class TrmE-Era-EngA-EngB-Septin-like GTPase superfamily. AIG1/Toc34/Toc159-like paraseptin GTPase family. IAN subfamily.</text>
</comment>
<accession>A0ABD0R602</accession>
<protein>
    <recommendedName>
        <fullName evidence="5">AIG1-type G domain-containing protein</fullName>
    </recommendedName>
</protein>
<dbReference type="InterPro" id="IPR045058">
    <property type="entry name" value="GIMA/IAN/Toc"/>
</dbReference>
<comment type="caution">
    <text evidence="6">The sequence shown here is derived from an EMBL/GenBank/DDBJ whole genome shotgun (WGS) entry which is preliminary data.</text>
</comment>
<evidence type="ECO:0000256" key="3">
    <source>
        <dbReference type="ARBA" id="ARBA00023134"/>
    </source>
</evidence>
<organism evidence="6 7">
    <name type="scientific">Cirrhinus mrigala</name>
    <name type="common">Mrigala</name>
    <dbReference type="NCBI Taxonomy" id="683832"/>
    <lineage>
        <taxon>Eukaryota</taxon>
        <taxon>Metazoa</taxon>
        <taxon>Chordata</taxon>
        <taxon>Craniata</taxon>
        <taxon>Vertebrata</taxon>
        <taxon>Euteleostomi</taxon>
        <taxon>Actinopterygii</taxon>
        <taxon>Neopterygii</taxon>
        <taxon>Teleostei</taxon>
        <taxon>Ostariophysi</taxon>
        <taxon>Cypriniformes</taxon>
        <taxon>Cyprinidae</taxon>
        <taxon>Labeoninae</taxon>
        <taxon>Labeonini</taxon>
        <taxon>Cirrhinus</taxon>
    </lineage>
</organism>
<evidence type="ECO:0000256" key="1">
    <source>
        <dbReference type="ARBA" id="ARBA00008535"/>
    </source>
</evidence>
<feature type="region of interest" description="Disordered" evidence="4">
    <location>
        <begin position="171"/>
        <end position="193"/>
    </location>
</feature>
<proteinExistence type="inferred from homology"/>
<sequence length="193" mass="22036">MSGREKTAVEHMILGREESQADTSPATLMKITVDTGEVDGGQVVVINTPDWFSSKLSTEEIQQKIQICIRLFSNGPHTFLLVIPKKLFSEEERQIVKKMEMILEERYREKVMVLFTVTDEQQKQNIQDHDLQALVKKCGNQSHVLNISETGNKSQVSELLKSIEKTQSNYKAGFSENNQRKSSEESFEIIEKT</sequence>
<keyword evidence="2" id="KW-0547">Nucleotide-binding</keyword>
<evidence type="ECO:0000259" key="5">
    <source>
        <dbReference type="Pfam" id="PF04548"/>
    </source>
</evidence>
<keyword evidence="3" id="KW-0342">GTP-binding</keyword>
<dbReference type="InterPro" id="IPR006703">
    <property type="entry name" value="G_AIG1"/>
</dbReference>
<evidence type="ECO:0000313" key="6">
    <source>
        <dbReference type="EMBL" id="KAL0193115.1"/>
    </source>
</evidence>
<dbReference type="EMBL" id="JAMKFB020000005">
    <property type="protein sequence ID" value="KAL0193115.1"/>
    <property type="molecule type" value="Genomic_DNA"/>
</dbReference>
<evidence type="ECO:0000313" key="7">
    <source>
        <dbReference type="Proteomes" id="UP001529510"/>
    </source>
</evidence>
<keyword evidence="7" id="KW-1185">Reference proteome</keyword>
<dbReference type="PANTHER" id="PTHR10903:SF170">
    <property type="entry name" value="GTPASE IMAP FAMILY MEMBER 7"/>
    <property type="match status" value="1"/>
</dbReference>
<dbReference type="Proteomes" id="UP001529510">
    <property type="component" value="Unassembled WGS sequence"/>
</dbReference>
<dbReference type="PANTHER" id="PTHR10903">
    <property type="entry name" value="GTPASE, IMAP FAMILY MEMBER-RELATED"/>
    <property type="match status" value="1"/>
</dbReference>
<dbReference type="InterPro" id="IPR027417">
    <property type="entry name" value="P-loop_NTPase"/>
</dbReference>
<reference evidence="6 7" key="1">
    <citation type="submission" date="2024-05" db="EMBL/GenBank/DDBJ databases">
        <title>Genome sequencing and assembly of Indian major carp, Cirrhinus mrigala (Hamilton, 1822).</title>
        <authorList>
            <person name="Mohindra V."/>
            <person name="Chowdhury L.M."/>
            <person name="Lal K."/>
            <person name="Jena J.K."/>
        </authorList>
    </citation>
    <scope>NUCLEOTIDE SEQUENCE [LARGE SCALE GENOMIC DNA]</scope>
    <source>
        <strain evidence="6">CM1030</strain>
        <tissue evidence="6">Blood</tissue>
    </source>
</reference>
<evidence type="ECO:0000256" key="4">
    <source>
        <dbReference type="SAM" id="MobiDB-lite"/>
    </source>
</evidence>
<dbReference type="Gene3D" id="3.40.50.300">
    <property type="entry name" value="P-loop containing nucleotide triphosphate hydrolases"/>
    <property type="match status" value="1"/>
</dbReference>
<evidence type="ECO:0000256" key="2">
    <source>
        <dbReference type="ARBA" id="ARBA00022741"/>
    </source>
</evidence>
<feature type="domain" description="AIG1-type G" evidence="5">
    <location>
        <begin position="6"/>
        <end position="187"/>
    </location>
</feature>
<dbReference type="Pfam" id="PF04548">
    <property type="entry name" value="AIG1"/>
    <property type="match status" value="1"/>
</dbReference>
<dbReference type="SUPFAM" id="SSF52540">
    <property type="entry name" value="P-loop containing nucleoside triphosphate hydrolases"/>
    <property type="match status" value="1"/>
</dbReference>